<evidence type="ECO:0000313" key="3">
    <source>
        <dbReference type="Proteomes" id="UP000265443"/>
    </source>
</evidence>
<name>A0ABX9MI32_9DEIN</name>
<keyword evidence="3" id="KW-1185">Reference proteome</keyword>
<organism evidence="2 3">
    <name type="scientific">Meiothermus hypogaeus</name>
    <dbReference type="NCBI Taxonomy" id="884155"/>
    <lineage>
        <taxon>Bacteria</taxon>
        <taxon>Thermotogati</taxon>
        <taxon>Deinococcota</taxon>
        <taxon>Deinococci</taxon>
        <taxon>Thermales</taxon>
        <taxon>Thermaceae</taxon>
        <taxon>Meiothermus</taxon>
    </lineage>
</organism>
<comment type="caution">
    <text evidence="2">The sequence shown here is derived from an EMBL/GenBank/DDBJ whole genome shotgun (WGS) entry which is preliminary data.</text>
</comment>
<dbReference type="RefSeq" id="WP_170148329.1">
    <property type="nucleotide sequence ID" value="NZ_QWKY01000095.1"/>
</dbReference>
<reference evidence="2 3" key="1">
    <citation type="submission" date="2018-08" db="EMBL/GenBank/DDBJ databases">
        <title>Meiothermus hypogaeus DSM 23238 genome sequencing project.</title>
        <authorList>
            <person name="Da Costa M.S."/>
            <person name="Albuquerque L."/>
            <person name="Raposo P."/>
            <person name="Froufe H.J.C."/>
            <person name="Barroso C.S."/>
            <person name="Egas C."/>
        </authorList>
    </citation>
    <scope>NUCLEOTIDE SEQUENCE [LARGE SCALE GENOMIC DNA]</scope>
    <source>
        <strain evidence="2 3">DSM 23238</strain>
    </source>
</reference>
<dbReference type="EMBL" id="QWKY01000095">
    <property type="protein sequence ID" value="RIH74937.1"/>
    <property type="molecule type" value="Genomic_DNA"/>
</dbReference>
<evidence type="ECO:0000256" key="1">
    <source>
        <dbReference type="SAM" id="Phobius"/>
    </source>
</evidence>
<gene>
    <name evidence="2" type="ORF">Mhypo_03124</name>
</gene>
<keyword evidence="1" id="KW-0472">Membrane</keyword>
<feature type="transmembrane region" description="Helical" evidence="1">
    <location>
        <begin position="24"/>
        <end position="42"/>
    </location>
</feature>
<keyword evidence="1" id="KW-1133">Transmembrane helix</keyword>
<accession>A0ABX9MI32</accession>
<protein>
    <submittedName>
        <fullName evidence="2">Uncharacterized protein</fullName>
    </submittedName>
</protein>
<dbReference type="Proteomes" id="UP000265443">
    <property type="component" value="Unassembled WGS sequence"/>
</dbReference>
<proteinExistence type="predicted"/>
<evidence type="ECO:0000313" key="2">
    <source>
        <dbReference type="EMBL" id="RIH74937.1"/>
    </source>
</evidence>
<keyword evidence="1" id="KW-0812">Transmembrane</keyword>
<sequence>MTSHAQNPLKNLLKRGEIKNKASVRYAISICSAVVFLGWLILELTLGF</sequence>